<dbReference type="SMART" id="SM00225">
    <property type="entry name" value="BTB"/>
    <property type="match status" value="1"/>
</dbReference>
<evidence type="ECO:0000256" key="1">
    <source>
        <dbReference type="ARBA" id="ARBA00004141"/>
    </source>
</evidence>
<dbReference type="SUPFAM" id="SSF54695">
    <property type="entry name" value="POZ domain"/>
    <property type="match status" value="1"/>
</dbReference>
<dbReference type="InterPro" id="IPR011333">
    <property type="entry name" value="SKP1/BTB/POZ_sf"/>
</dbReference>
<dbReference type="Pfam" id="PF02214">
    <property type="entry name" value="BTB_2"/>
    <property type="match status" value="1"/>
</dbReference>
<evidence type="ECO:0000256" key="8">
    <source>
        <dbReference type="ARBA" id="ARBA00022989"/>
    </source>
</evidence>
<feature type="transmembrane region" description="Helical" evidence="12">
    <location>
        <begin position="252"/>
        <end position="275"/>
    </location>
</feature>
<dbReference type="PRINTS" id="PR00169">
    <property type="entry name" value="KCHANNEL"/>
</dbReference>
<comment type="subcellular location">
    <subcellularLocation>
        <location evidence="1">Membrane</location>
        <topology evidence="1">Multi-pass membrane protein</topology>
    </subcellularLocation>
</comment>
<dbReference type="InterPro" id="IPR005821">
    <property type="entry name" value="Ion_trans_dom"/>
</dbReference>
<sequence length="543" mass="62730">MQAHTVTPFEMISYTSLNISENTFTVSVNPPATLPPVWIRKDECTMSRKIHTDNSTIVWQISSNVSNQSVVKLDIGGTIFKCYRETLYTFPESKLARLQEDDLVLETSTDRNEYFFDRNPVFFNIILDAYRKGVVHLPKDICGLDFKKELDFWEISPGHVAPCCWEAYYRGQSEEDTMTRLMENYRENTNIWAVFMSFIVVISTVLLCIATLPIAFDKSSEEDVKILQRMVDIFGFKNQTGKKLKDLKWNDAFLTSMAALVLIMTAEILLCFIVCPIRRQFWNTRRALTFLGYICFWITFGLELNLDILTTKPGLVIFVIVRYGIILQLFRLFDFARAIKSFNIMALTVRSSKEELKMVLFLTAILVCLFGFFMFAAEYSFNQKMNNAFSAMYWALITMTTVGYGNYVPETILGHVIACACAVCGVIILALPIGVISSNFYTFYNYHKYAERHVTDWNLLRKSYSKRRNENVNNGNDEHKTNDDVIKPMRELTCNDIERLIRTMFTWKCSCSGPKLSSDFSWEAFATRRPISRRPLAKVFFVA</sequence>
<evidence type="ECO:0000313" key="14">
    <source>
        <dbReference type="EMBL" id="WAR25987.1"/>
    </source>
</evidence>
<dbReference type="Pfam" id="PF00520">
    <property type="entry name" value="Ion_trans"/>
    <property type="match status" value="1"/>
</dbReference>
<dbReference type="Proteomes" id="UP001164746">
    <property type="component" value="Chromosome 14"/>
</dbReference>
<dbReference type="InterPro" id="IPR000210">
    <property type="entry name" value="BTB/POZ_dom"/>
</dbReference>
<dbReference type="InterPro" id="IPR003131">
    <property type="entry name" value="T1-type_BTB"/>
</dbReference>
<protein>
    <submittedName>
        <fullName evidence="14">KCNAW-like protein</fullName>
    </submittedName>
</protein>
<feature type="transmembrane region" description="Helical" evidence="12">
    <location>
        <begin position="388"/>
        <end position="405"/>
    </location>
</feature>
<dbReference type="InterPro" id="IPR003968">
    <property type="entry name" value="K_chnl_volt-dep_Kv"/>
</dbReference>
<dbReference type="CDD" id="cd18317">
    <property type="entry name" value="BTB_POZ_Kv"/>
    <property type="match status" value="1"/>
</dbReference>
<evidence type="ECO:0000256" key="6">
    <source>
        <dbReference type="ARBA" id="ARBA00022882"/>
    </source>
</evidence>
<evidence type="ECO:0000256" key="3">
    <source>
        <dbReference type="ARBA" id="ARBA00022538"/>
    </source>
</evidence>
<keyword evidence="9" id="KW-0406">Ion transport</keyword>
<evidence type="ECO:0000256" key="5">
    <source>
        <dbReference type="ARBA" id="ARBA00022826"/>
    </source>
</evidence>
<keyword evidence="3" id="KW-0633">Potassium transport</keyword>
<dbReference type="PANTHER" id="PTHR11537">
    <property type="entry name" value="VOLTAGE-GATED POTASSIUM CHANNEL"/>
    <property type="match status" value="1"/>
</dbReference>
<feature type="transmembrane region" description="Helical" evidence="12">
    <location>
        <begin position="191"/>
        <end position="216"/>
    </location>
</feature>
<evidence type="ECO:0000256" key="11">
    <source>
        <dbReference type="ARBA" id="ARBA00023303"/>
    </source>
</evidence>
<dbReference type="SUPFAM" id="SSF81324">
    <property type="entry name" value="Voltage-gated potassium channels"/>
    <property type="match status" value="1"/>
</dbReference>
<dbReference type="PRINTS" id="PR01491">
    <property type="entry name" value="KVCHANNEL"/>
</dbReference>
<dbReference type="PANTHER" id="PTHR11537:SF254">
    <property type="entry name" value="POTASSIUM VOLTAGE-GATED CHANNEL PROTEIN SHAB"/>
    <property type="match status" value="1"/>
</dbReference>
<keyword evidence="5" id="KW-0631">Potassium channel</keyword>
<accession>A0ABY7FV14</accession>
<dbReference type="Gene3D" id="3.30.710.10">
    <property type="entry name" value="Potassium Channel Kv1.1, Chain A"/>
    <property type="match status" value="1"/>
</dbReference>
<evidence type="ECO:0000256" key="10">
    <source>
        <dbReference type="ARBA" id="ARBA00023136"/>
    </source>
</evidence>
<keyword evidence="8 12" id="KW-1133">Transmembrane helix</keyword>
<reference evidence="14" key="1">
    <citation type="submission" date="2022-11" db="EMBL/GenBank/DDBJ databases">
        <title>Centuries of genome instability and evolution in soft-shell clam transmissible cancer (bioRxiv).</title>
        <authorList>
            <person name="Hart S.F.M."/>
            <person name="Yonemitsu M.A."/>
            <person name="Giersch R.M."/>
            <person name="Beal B.F."/>
            <person name="Arriagada G."/>
            <person name="Davis B.W."/>
            <person name="Ostrander E.A."/>
            <person name="Goff S.P."/>
            <person name="Metzger M.J."/>
        </authorList>
    </citation>
    <scope>NUCLEOTIDE SEQUENCE</scope>
    <source>
        <strain evidence="14">MELC-2E11</strain>
        <tissue evidence="14">Siphon/mantle</tissue>
    </source>
</reference>
<evidence type="ECO:0000256" key="7">
    <source>
        <dbReference type="ARBA" id="ARBA00022958"/>
    </source>
</evidence>
<keyword evidence="11" id="KW-0407">Ion channel</keyword>
<dbReference type="InterPro" id="IPR028325">
    <property type="entry name" value="VG_K_chnl"/>
</dbReference>
<organism evidence="14 15">
    <name type="scientific">Mya arenaria</name>
    <name type="common">Soft-shell clam</name>
    <dbReference type="NCBI Taxonomy" id="6604"/>
    <lineage>
        <taxon>Eukaryota</taxon>
        <taxon>Metazoa</taxon>
        <taxon>Spiralia</taxon>
        <taxon>Lophotrochozoa</taxon>
        <taxon>Mollusca</taxon>
        <taxon>Bivalvia</taxon>
        <taxon>Autobranchia</taxon>
        <taxon>Heteroconchia</taxon>
        <taxon>Euheterodonta</taxon>
        <taxon>Imparidentia</taxon>
        <taxon>Neoheterodontei</taxon>
        <taxon>Myida</taxon>
        <taxon>Myoidea</taxon>
        <taxon>Myidae</taxon>
        <taxon>Mya</taxon>
    </lineage>
</organism>
<keyword evidence="7" id="KW-0630">Potassium</keyword>
<evidence type="ECO:0000259" key="13">
    <source>
        <dbReference type="SMART" id="SM00225"/>
    </source>
</evidence>
<feature type="transmembrane region" description="Helical" evidence="12">
    <location>
        <begin position="412"/>
        <end position="435"/>
    </location>
</feature>
<evidence type="ECO:0000256" key="4">
    <source>
        <dbReference type="ARBA" id="ARBA00022692"/>
    </source>
</evidence>
<keyword evidence="10 12" id="KW-0472">Membrane</keyword>
<dbReference type="EMBL" id="CP111025">
    <property type="protein sequence ID" value="WAR25987.1"/>
    <property type="molecule type" value="Genomic_DNA"/>
</dbReference>
<evidence type="ECO:0000313" key="15">
    <source>
        <dbReference type="Proteomes" id="UP001164746"/>
    </source>
</evidence>
<dbReference type="InterPro" id="IPR003974">
    <property type="entry name" value="K_chnl_volt-dep_Kv3"/>
</dbReference>
<keyword evidence="2" id="KW-0813">Transport</keyword>
<keyword evidence="4 12" id="KW-0812">Transmembrane</keyword>
<dbReference type="Gene3D" id="1.20.120.350">
    <property type="entry name" value="Voltage-gated potassium channels. Chain C"/>
    <property type="match status" value="1"/>
</dbReference>
<dbReference type="InterPro" id="IPR027359">
    <property type="entry name" value="Volt_channel_dom_sf"/>
</dbReference>
<keyword evidence="6" id="KW-0851">Voltage-gated channel</keyword>
<feature type="transmembrane region" description="Helical" evidence="12">
    <location>
        <begin position="356"/>
        <end position="376"/>
    </location>
</feature>
<feature type="transmembrane region" description="Helical" evidence="12">
    <location>
        <begin position="287"/>
        <end position="309"/>
    </location>
</feature>
<proteinExistence type="predicted"/>
<name>A0ABY7FV14_MYAAR</name>
<keyword evidence="15" id="KW-1185">Reference proteome</keyword>
<feature type="transmembrane region" description="Helical" evidence="12">
    <location>
        <begin position="315"/>
        <end position="335"/>
    </location>
</feature>
<feature type="domain" description="BTB" evidence="13">
    <location>
        <begin position="69"/>
        <end position="171"/>
    </location>
</feature>
<evidence type="ECO:0000256" key="9">
    <source>
        <dbReference type="ARBA" id="ARBA00023065"/>
    </source>
</evidence>
<dbReference type="Gene3D" id="1.10.287.70">
    <property type="match status" value="1"/>
</dbReference>
<evidence type="ECO:0000256" key="2">
    <source>
        <dbReference type="ARBA" id="ARBA00022448"/>
    </source>
</evidence>
<evidence type="ECO:0000256" key="12">
    <source>
        <dbReference type="SAM" id="Phobius"/>
    </source>
</evidence>
<dbReference type="PRINTS" id="PR01498">
    <property type="entry name" value="SHAWCHANNEL"/>
</dbReference>
<gene>
    <name evidence="14" type="ORF">MAR_011691</name>
</gene>